<dbReference type="EMBL" id="VTXP01000008">
    <property type="protein sequence ID" value="NOJ24162.1"/>
    <property type="molecule type" value="Genomic_DNA"/>
</dbReference>
<evidence type="ECO:0000313" key="2">
    <source>
        <dbReference type="Proteomes" id="UP000576645"/>
    </source>
</evidence>
<gene>
    <name evidence="1" type="ORF">F0238_15605</name>
</gene>
<protein>
    <submittedName>
        <fullName evidence="1">Uncharacterized protein</fullName>
    </submittedName>
</protein>
<dbReference type="Proteomes" id="UP000576645">
    <property type="component" value="Unassembled WGS sequence"/>
</dbReference>
<comment type="caution">
    <text evidence="1">The sequence shown here is derived from an EMBL/GenBank/DDBJ whole genome shotgun (WGS) entry which is preliminary data.</text>
</comment>
<reference evidence="1 2" key="1">
    <citation type="submission" date="2019-09" db="EMBL/GenBank/DDBJ databases">
        <title>Draft genome sequencing and comparative genomics of hatchery-associated Vibrios.</title>
        <authorList>
            <person name="Kehlet-Delgado H."/>
            <person name="Mueller R.S."/>
        </authorList>
    </citation>
    <scope>NUCLEOTIDE SEQUENCE [LARGE SCALE GENOMIC DNA]</scope>
    <source>
        <strain evidence="1 2">09-121-3</strain>
    </source>
</reference>
<dbReference type="GeneID" id="93945116"/>
<dbReference type="RefSeq" id="WP_095664963.1">
    <property type="nucleotide sequence ID" value="NZ_CP120721.1"/>
</dbReference>
<accession>A0AAE5GJN0</accession>
<proteinExistence type="predicted"/>
<sequence>MKKTSALLALFSSLSFANTDLTREEQQYQTLLAFNSTEMTPEEAEGTEGKAGPLITGGIGAVMGAGGSVMNDWQNGRPANLTNAIVAGGAGFAAGATGAWIGGAAGAFAGGAMGIATSFSGGAACGSCHVSN</sequence>
<dbReference type="AlphaFoldDB" id="A0AAE5GJN0"/>
<organism evidence="1 2">
    <name type="scientific">Vibrio coralliilyticus</name>
    <dbReference type="NCBI Taxonomy" id="190893"/>
    <lineage>
        <taxon>Bacteria</taxon>
        <taxon>Pseudomonadati</taxon>
        <taxon>Pseudomonadota</taxon>
        <taxon>Gammaproteobacteria</taxon>
        <taxon>Vibrionales</taxon>
        <taxon>Vibrionaceae</taxon>
        <taxon>Vibrio</taxon>
    </lineage>
</organism>
<evidence type="ECO:0000313" key="1">
    <source>
        <dbReference type="EMBL" id="NOJ24162.1"/>
    </source>
</evidence>
<name>A0AAE5GJN0_9VIBR</name>